<evidence type="ECO:0000313" key="11">
    <source>
        <dbReference type="EMBL" id="MBF8736592.1"/>
    </source>
</evidence>
<feature type="transmembrane region" description="Helical" evidence="9">
    <location>
        <begin position="31"/>
        <end position="52"/>
    </location>
</feature>
<dbReference type="RefSeq" id="WP_085601077.1">
    <property type="nucleotide sequence ID" value="NZ_BSKK01000008.1"/>
</dbReference>
<evidence type="ECO:0000259" key="10">
    <source>
        <dbReference type="Pfam" id="PF00999"/>
    </source>
</evidence>
<keyword evidence="3" id="KW-0813">Transport</keyword>
<dbReference type="InterPro" id="IPR006153">
    <property type="entry name" value="Cation/H_exchanger_TM"/>
</dbReference>
<comment type="subcellular location">
    <subcellularLocation>
        <location evidence="1">Membrane</location>
        <topology evidence="1">Multi-pass membrane protein</topology>
    </subcellularLocation>
</comment>
<protein>
    <submittedName>
        <fullName evidence="11">Cation:proton antiporter</fullName>
    </submittedName>
</protein>
<dbReference type="Pfam" id="PF00999">
    <property type="entry name" value="Na_H_Exchanger"/>
    <property type="match status" value="1"/>
</dbReference>
<sequence>MHAISFIQDLAVIMLVAGVVTILFHRLKQPVVLGYIVAGFIIGPHTPPFGLIHDEDTIKTLAELGVIFLMFCLGLEFSLRKLFKVGATAFIAAFLEIVLMIWIGFEIGRWFGWNTMDSLFLGAILAISSTTIIVKALNDLKMKNERFAQLIFGVLIVEDILGIGIIALLSGIAVSGTVSSGEVFSTVGKLSLFMIVALVVGILLVPRLLAYVAKFESNEMLLITVLGLCFGFCLLVVKLEYSMVLGAFLIGAIMAESRQLLKIESLIEPVRDLFSAIFFVAIGLMIDPQVLIDYAWPIVVITLAVVMGKMLSCGMGAFIAGNDGRTSLRVGMGLSQIGEFSFIIAALGMTLQVTSDFLYPVAVAVSAITTLLTPYLIRAADPLSLKLGKVVPSRLARVLSLYGEWLRSIQPQGEGAMLAAMIRRILLQVGVNLALVIAIFFSGGYFAGRIGNWLSEWVSDVSQQKALIWGAALLLSLPFLIAAYRKLKALSMLLAEMGVKPETAGRHTQRVRRVIAEVIPLLSLLVIFLLLSALSASILPTSELLLVIAVVAAVVVALLWRWFIRVHTRMQIALLETLENSRENTH</sequence>
<feature type="transmembrane region" description="Helical" evidence="9">
    <location>
        <begin position="357"/>
        <end position="377"/>
    </location>
</feature>
<dbReference type="GO" id="GO:1902600">
    <property type="term" value="P:proton transmembrane transport"/>
    <property type="evidence" value="ECO:0007669"/>
    <property type="project" value="InterPro"/>
</dbReference>
<feature type="transmembrane region" description="Helical" evidence="9">
    <location>
        <begin position="150"/>
        <end position="172"/>
    </location>
</feature>
<keyword evidence="4" id="KW-0050">Antiport</keyword>
<feature type="transmembrane region" description="Helical" evidence="9">
    <location>
        <begin position="298"/>
        <end position="320"/>
    </location>
</feature>
<evidence type="ECO:0000256" key="6">
    <source>
        <dbReference type="ARBA" id="ARBA00022989"/>
    </source>
</evidence>
<evidence type="ECO:0000256" key="5">
    <source>
        <dbReference type="ARBA" id="ARBA00022692"/>
    </source>
</evidence>
<dbReference type="AlphaFoldDB" id="A0AAW4BTR9"/>
<feature type="transmembrane region" description="Helical" evidence="9">
    <location>
        <begin position="119"/>
        <end position="138"/>
    </location>
</feature>
<evidence type="ECO:0000256" key="2">
    <source>
        <dbReference type="ARBA" id="ARBA00005551"/>
    </source>
</evidence>
<feature type="transmembrane region" description="Helical" evidence="9">
    <location>
        <begin position="514"/>
        <end position="538"/>
    </location>
</feature>
<feature type="transmembrane region" description="Helical" evidence="9">
    <location>
        <begin position="273"/>
        <end position="292"/>
    </location>
</feature>
<evidence type="ECO:0000256" key="1">
    <source>
        <dbReference type="ARBA" id="ARBA00004141"/>
    </source>
</evidence>
<feature type="domain" description="Cation/H+ exchanger transmembrane" evidence="10">
    <location>
        <begin position="14"/>
        <end position="376"/>
    </location>
</feature>
<dbReference type="Gene3D" id="1.20.1530.20">
    <property type="match status" value="1"/>
</dbReference>
<evidence type="ECO:0000313" key="12">
    <source>
        <dbReference type="Proteomes" id="UP000639504"/>
    </source>
</evidence>
<gene>
    <name evidence="11" type="ORF">IR015_14390</name>
</gene>
<evidence type="ECO:0000256" key="7">
    <source>
        <dbReference type="ARBA" id="ARBA00023065"/>
    </source>
</evidence>
<evidence type="ECO:0000256" key="4">
    <source>
        <dbReference type="ARBA" id="ARBA00022449"/>
    </source>
</evidence>
<evidence type="ECO:0000256" key="8">
    <source>
        <dbReference type="ARBA" id="ARBA00023136"/>
    </source>
</evidence>
<dbReference type="GO" id="GO:0015297">
    <property type="term" value="F:antiporter activity"/>
    <property type="evidence" value="ECO:0007669"/>
    <property type="project" value="UniProtKB-KW"/>
</dbReference>
<feature type="transmembrane region" description="Helical" evidence="9">
    <location>
        <begin position="544"/>
        <end position="564"/>
    </location>
</feature>
<feature type="transmembrane region" description="Helical" evidence="9">
    <location>
        <begin position="192"/>
        <end position="213"/>
    </location>
</feature>
<evidence type="ECO:0000256" key="9">
    <source>
        <dbReference type="SAM" id="Phobius"/>
    </source>
</evidence>
<keyword evidence="5 9" id="KW-0812">Transmembrane</keyword>
<name>A0AAW4BTR9_PSEPU</name>
<comment type="caution">
    <text evidence="11">The sequence shown here is derived from an EMBL/GenBank/DDBJ whole genome shotgun (WGS) entry which is preliminary data.</text>
</comment>
<dbReference type="Proteomes" id="UP000639504">
    <property type="component" value="Unassembled WGS sequence"/>
</dbReference>
<feature type="transmembrane region" description="Helical" evidence="9">
    <location>
        <begin position="58"/>
        <end position="75"/>
    </location>
</feature>
<dbReference type="EMBL" id="JADLKB010000014">
    <property type="protein sequence ID" value="MBF8736592.1"/>
    <property type="molecule type" value="Genomic_DNA"/>
</dbReference>
<keyword evidence="7" id="KW-0406">Ion transport</keyword>
<feature type="transmembrane region" description="Helical" evidence="9">
    <location>
        <begin position="6"/>
        <end position="24"/>
    </location>
</feature>
<keyword evidence="6 9" id="KW-1133">Transmembrane helix</keyword>
<proteinExistence type="inferred from homology"/>
<dbReference type="GO" id="GO:0016020">
    <property type="term" value="C:membrane"/>
    <property type="evidence" value="ECO:0007669"/>
    <property type="project" value="UniProtKB-SubCell"/>
</dbReference>
<keyword evidence="8 9" id="KW-0472">Membrane</keyword>
<feature type="transmembrane region" description="Helical" evidence="9">
    <location>
        <begin position="466"/>
        <end position="484"/>
    </location>
</feature>
<comment type="similarity">
    <text evidence="2">Belongs to the monovalent cation:proton antiporter 2 (CPA2) transporter (TC 2.A.37) family.</text>
</comment>
<feature type="transmembrane region" description="Helical" evidence="9">
    <location>
        <begin position="87"/>
        <end position="107"/>
    </location>
</feature>
<dbReference type="PANTHER" id="PTHR42751">
    <property type="entry name" value="SODIUM/HYDROGEN EXCHANGER FAMILY/TRKA DOMAIN PROTEIN"/>
    <property type="match status" value="1"/>
</dbReference>
<dbReference type="PANTHER" id="PTHR42751:SF3">
    <property type="entry name" value="SODIUM_GLUTAMATE SYMPORTER"/>
    <property type="match status" value="1"/>
</dbReference>
<accession>A0AAW4BTR9</accession>
<organism evidence="11 12">
    <name type="scientific">Pseudomonas putida</name>
    <name type="common">Arthrobacter siderocapsulatus</name>
    <dbReference type="NCBI Taxonomy" id="303"/>
    <lineage>
        <taxon>Bacteria</taxon>
        <taxon>Pseudomonadati</taxon>
        <taxon>Pseudomonadota</taxon>
        <taxon>Gammaproteobacteria</taxon>
        <taxon>Pseudomonadales</taxon>
        <taxon>Pseudomonadaceae</taxon>
        <taxon>Pseudomonas</taxon>
    </lineage>
</organism>
<evidence type="ECO:0000256" key="3">
    <source>
        <dbReference type="ARBA" id="ARBA00022448"/>
    </source>
</evidence>
<feature type="transmembrane region" description="Helical" evidence="9">
    <location>
        <begin position="425"/>
        <end position="446"/>
    </location>
</feature>
<dbReference type="InterPro" id="IPR038770">
    <property type="entry name" value="Na+/solute_symporter_sf"/>
</dbReference>
<reference evidence="11" key="1">
    <citation type="submission" date="2020-10" db="EMBL/GenBank/DDBJ databases">
        <title>Genome sequences of Pseudomonas isolates.</title>
        <authorList>
            <person name="Wessels L."/>
            <person name="Reich F."/>
            <person name="Hammerl J."/>
        </authorList>
    </citation>
    <scope>NUCLEOTIDE SEQUENCE</scope>
    <source>
        <strain evidence="11">20-MO00640-0</strain>
    </source>
</reference>
<feature type="transmembrane region" description="Helical" evidence="9">
    <location>
        <begin position="220"/>
        <end position="237"/>
    </location>
</feature>